<feature type="signal peptide" evidence="1">
    <location>
        <begin position="1"/>
        <end position="19"/>
    </location>
</feature>
<dbReference type="OrthoDB" id="3178264at2759"/>
<evidence type="ECO:0000313" key="3">
    <source>
        <dbReference type="Proteomes" id="UP000623467"/>
    </source>
</evidence>
<protein>
    <submittedName>
        <fullName evidence="2">Uncharacterized protein</fullName>
    </submittedName>
</protein>
<keyword evidence="3" id="KW-1185">Reference proteome</keyword>
<dbReference type="EMBL" id="JACAZH010000013">
    <property type="protein sequence ID" value="KAF7351386.1"/>
    <property type="molecule type" value="Genomic_DNA"/>
</dbReference>
<feature type="chain" id="PRO_5034273899" evidence="1">
    <location>
        <begin position="20"/>
        <end position="146"/>
    </location>
</feature>
<sequence>MVRISSIVFGLAIAASAVAAPHKRQIGGLDCNLARLQLLFNIRATQNTLNAMNISSTDLHTGSAVASAQVGLNSANDVIQGIFGALVAGQLAPAASRQQVVDALNHANNSLATIKVPEFNSTVQAAQATVLAAGNNANQVAAECTA</sequence>
<evidence type="ECO:0000256" key="1">
    <source>
        <dbReference type="SAM" id="SignalP"/>
    </source>
</evidence>
<evidence type="ECO:0000313" key="2">
    <source>
        <dbReference type="EMBL" id="KAF7351386.1"/>
    </source>
</evidence>
<dbReference type="Proteomes" id="UP000623467">
    <property type="component" value="Unassembled WGS sequence"/>
</dbReference>
<accession>A0A8H7CXB3</accession>
<name>A0A8H7CXB3_9AGAR</name>
<reference evidence="2" key="1">
    <citation type="submission" date="2020-05" db="EMBL/GenBank/DDBJ databases">
        <title>Mycena genomes resolve the evolution of fungal bioluminescence.</title>
        <authorList>
            <person name="Tsai I.J."/>
        </authorList>
    </citation>
    <scope>NUCLEOTIDE SEQUENCE</scope>
    <source>
        <strain evidence="2">160909Yilan</strain>
    </source>
</reference>
<comment type="caution">
    <text evidence="2">The sequence shown here is derived from an EMBL/GenBank/DDBJ whole genome shotgun (WGS) entry which is preliminary data.</text>
</comment>
<keyword evidence="1" id="KW-0732">Signal</keyword>
<dbReference type="AlphaFoldDB" id="A0A8H7CXB3"/>
<organism evidence="2 3">
    <name type="scientific">Mycena sanguinolenta</name>
    <dbReference type="NCBI Taxonomy" id="230812"/>
    <lineage>
        <taxon>Eukaryota</taxon>
        <taxon>Fungi</taxon>
        <taxon>Dikarya</taxon>
        <taxon>Basidiomycota</taxon>
        <taxon>Agaricomycotina</taxon>
        <taxon>Agaricomycetes</taxon>
        <taxon>Agaricomycetidae</taxon>
        <taxon>Agaricales</taxon>
        <taxon>Marasmiineae</taxon>
        <taxon>Mycenaceae</taxon>
        <taxon>Mycena</taxon>
    </lineage>
</organism>
<gene>
    <name evidence="2" type="ORF">MSAN_01570300</name>
</gene>
<proteinExistence type="predicted"/>